<keyword evidence="7" id="KW-0807">Transducer</keyword>
<feature type="transmembrane region" description="Helical" evidence="8">
    <location>
        <begin position="290"/>
        <end position="311"/>
    </location>
</feature>
<comment type="caution">
    <text evidence="10">The sequence shown here is derived from an EMBL/GenBank/DDBJ whole genome shotgun (WGS) entry which is preliminary data.</text>
</comment>
<organism evidence="10 11">
    <name type="scientific">Hypsibius exemplaris</name>
    <name type="common">Freshwater tardigrade</name>
    <dbReference type="NCBI Taxonomy" id="2072580"/>
    <lineage>
        <taxon>Eukaryota</taxon>
        <taxon>Metazoa</taxon>
        <taxon>Ecdysozoa</taxon>
        <taxon>Tardigrada</taxon>
        <taxon>Eutardigrada</taxon>
        <taxon>Parachela</taxon>
        <taxon>Hypsibioidea</taxon>
        <taxon>Hypsibiidae</taxon>
        <taxon>Hypsibius</taxon>
    </lineage>
</organism>
<feature type="transmembrane region" description="Helical" evidence="8">
    <location>
        <begin position="256"/>
        <end position="278"/>
    </location>
</feature>
<keyword evidence="6" id="KW-0675">Receptor</keyword>
<evidence type="ECO:0000256" key="8">
    <source>
        <dbReference type="SAM" id="Phobius"/>
    </source>
</evidence>
<evidence type="ECO:0000256" key="7">
    <source>
        <dbReference type="ARBA" id="ARBA00023224"/>
    </source>
</evidence>
<dbReference type="Proteomes" id="UP000192578">
    <property type="component" value="Unassembled WGS sequence"/>
</dbReference>
<name>A0A1W0WQ24_HYPEX</name>
<feature type="transmembrane region" description="Helical" evidence="8">
    <location>
        <begin position="69"/>
        <end position="90"/>
    </location>
</feature>
<dbReference type="OrthoDB" id="5984709at2759"/>
<dbReference type="PRINTS" id="PR00237">
    <property type="entry name" value="GPCRRHODOPSN"/>
</dbReference>
<dbReference type="Gene3D" id="1.20.1070.10">
    <property type="entry name" value="Rhodopsin 7-helix transmembrane proteins"/>
    <property type="match status" value="1"/>
</dbReference>
<evidence type="ECO:0000256" key="4">
    <source>
        <dbReference type="ARBA" id="ARBA00023040"/>
    </source>
</evidence>
<feature type="domain" description="G-protein coupled receptors family 1 profile" evidence="9">
    <location>
        <begin position="48"/>
        <end position="308"/>
    </location>
</feature>
<accession>A0A1W0WQ24</accession>
<dbReference type="InterPro" id="IPR000276">
    <property type="entry name" value="GPCR_Rhodpsn"/>
</dbReference>
<dbReference type="SUPFAM" id="SSF81321">
    <property type="entry name" value="Family A G protein-coupled receptor-like"/>
    <property type="match status" value="1"/>
</dbReference>
<evidence type="ECO:0000256" key="6">
    <source>
        <dbReference type="ARBA" id="ARBA00023170"/>
    </source>
</evidence>
<keyword evidence="11" id="KW-1185">Reference proteome</keyword>
<dbReference type="InterPro" id="IPR017452">
    <property type="entry name" value="GPCR_Rhodpsn_7TM"/>
</dbReference>
<evidence type="ECO:0000259" key="9">
    <source>
        <dbReference type="PROSITE" id="PS50262"/>
    </source>
</evidence>
<reference evidence="11" key="1">
    <citation type="submission" date="2017-01" db="EMBL/GenBank/DDBJ databases">
        <title>Comparative genomics of anhydrobiosis in the tardigrade Hypsibius dujardini.</title>
        <authorList>
            <person name="Yoshida Y."/>
            <person name="Koutsovoulos G."/>
            <person name="Laetsch D."/>
            <person name="Stevens L."/>
            <person name="Kumar S."/>
            <person name="Horikawa D."/>
            <person name="Ishino K."/>
            <person name="Komine S."/>
            <person name="Tomita M."/>
            <person name="Blaxter M."/>
            <person name="Arakawa K."/>
        </authorList>
    </citation>
    <scope>NUCLEOTIDE SEQUENCE [LARGE SCALE GENOMIC DNA]</scope>
    <source>
        <strain evidence="11">Z151</strain>
    </source>
</reference>
<gene>
    <name evidence="10" type="ORF">BV898_08560</name>
</gene>
<dbReference type="Pfam" id="PF00001">
    <property type="entry name" value="7tm_1"/>
    <property type="match status" value="1"/>
</dbReference>
<dbReference type="AlphaFoldDB" id="A0A1W0WQ24"/>
<dbReference type="EMBL" id="MTYJ01000062">
    <property type="protein sequence ID" value="OQV17310.1"/>
    <property type="molecule type" value="Genomic_DNA"/>
</dbReference>
<evidence type="ECO:0000313" key="11">
    <source>
        <dbReference type="Proteomes" id="UP000192578"/>
    </source>
</evidence>
<dbReference type="PANTHER" id="PTHR45695:SF9">
    <property type="entry name" value="LEUCOKININ RECEPTOR"/>
    <property type="match status" value="1"/>
</dbReference>
<dbReference type="CDD" id="cd00637">
    <property type="entry name" value="7tm_classA_rhodopsin-like"/>
    <property type="match status" value="1"/>
</dbReference>
<evidence type="ECO:0000313" key="10">
    <source>
        <dbReference type="EMBL" id="OQV17310.1"/>
    </source>
</evidence>
<keyword evidence="2 8" id="KW-0812">Transmembrane</keyword>
<proteinExistence type="predicted"/>
<keyword evidence="4" id="KW-0297">G-protein coupled receptor</keyword>
<dbReference type="PANTHER" id="PTHR45695">
    <property type="entry name" value="LEUCOKININ RECEPTOR-RELATED"/>
    <property type="match status" value="1"/>
</dbReference>
<evidence type="ECO:0000256" key="3">
    <source>
        <dbReference type="ARBA" id="ARBA00022989"/>
    </source>
</evidence>
<dbReference type="GO" id="GO:0004930">
    <property type="term" value="F:G protein-coupled receptor activity"/>
    <property type="evidence" value="ECO:0007669"/>
    <property type="project" value="UniProtKB-KW"/>
</dbReference>
<feature type="transmembrane region" description="Helical" evidence="8">
    <location>
        <begin position="35"/>
        <end position="57"/>
    </location>
</feature>
<feature type="transmembrane region" description="Helical" evidence="8">
    <location>
        <begin position="149"/>
        <end position="170"/>
    </location>
</feature>
<sequence length="354" mass="39616">MNGSWIRKIFMANRFKRRLNSSLTLPDPPSELVKVSWFTLSMLVSFFGSILLILLLFHIVRTKLTGSTVLIAHLLALQLLLCSVYFPILFIDSFAGLNGASLNLNCPVLLLMYIGAVQAQHWASLVLAINRYVAIALPHHYRKLVSKPVLTMMILAPWIIGTGGTIPLYFGSGGKFGVKPVYGYCAITVAGRVYGFRALWQTIGTYIPTVLMGIIYVTLFLRLAIDGRVCFGRTREKEDLTGLEKRLEKRVTMAKMLVAAHVCYCVCFLPGPIVVLAFPQLYGQHLMLAHWLNGFLTLCGYAASPVIFLCLSSDYRTGVRNLFTQRNSREQLIRLKHAVSTSNDSLPIIRLRTQ</sequence>
<feature type="transmembrane region" description="Helical" evidence="8">
    <location>
        <begin position="203"/>
        <end position="225"/>
    </location>
</feature>
<dbReference type="GO" id="GO:0005886">
    <property type="term" value="C:plasma membrane"/>
    <property type="evidence" value="ECO:0007669"/>
    <property type="project" value="TreeGrafter"/>
</dbReference>
<evidence type="ECO:0000256" key="2">
    <source>
        <dbReference type="ARBA" id="ARBA00022692"/>
    </source>
</evidence>
<protein>
    <recommendedName>
        <fullName evidence="9">G-protein coupled receptors family 1 profile domain-containing protein</fullName>
    </recommendedName>
</protein>
<evidence type="ECO:0000256" key="5">
    <source>
        <dbReference type="ARBA" id="ARBA00023136"/>
    </source>
</evidence>
<keyword evidence="5 8" id="KW-0472">Membrane</keyword>
<keyword evidence="3 8" id="KW-1133">Transmembrane helix</keyword>
<dbReference type="PROSITE" id="PS50262">
    <property type="entry name" value="G_PROTEIN_RECEP_F1_2"/>
    <property type="match status" value="1"/>
</dbReference>
<feature type="transmembrane region" description="Helical" evidence="8">
    <location>
        <begin position="110"/>
        <end position="129"/>
    </location>
</feature>
<comment type="subcellular location">
    <subcellularLocation>
        <location evidence="1">Membrane</location>
        <topology evidence="1">Multi-pass membrane protein</topology>
    </subcellularLocation>
</comment>
<evidence type="ECO:0000256" key="1">
    <source>
        <dbReference type="ARBA" id="ARBA00004141"/>
    </source>
</evidence>